<dbReference type="InterPro" id="IPR023296">
    <property type="entry name" value="Glyco_hydro_beta-prop_sf"/>
</dbReference>
<accession>A0A162CMU2</accession>
<comment type="pathway">
    <text evidence="1">Glycan metabolism; L-arabinan degradation.</text>
</comment>
<name>A0A162CMU2_9BACI</name>
<evidence type="ECO:0000313" key="7">
    <source>
        <dbReference type="Proteomes" id="UP000075806"/>
    </source>
</evidence>
<proteinExistence type="inferred from homology"/>
<dbReference type="PANTHER" id="PTHR43301:SF3">
    <property type="entry name" value="ARABINAN ENDO-1,5-ALPHA-L-ARABINOSIDASE A-RELATED"/>
    <property type="match status" value="1"/>
</dbReference>
<keyword evidence="7" id="KW-1185">Reference proteome</keyword>
<dbReference type="Proteomes" id="UP000075806">
    <property type="component" value="Unassembled WGS sequence"/>
</dbReference>
<dbReference type="InterPro" id="IPR006710">
    <property type="entry name" value="Glyco_hydro_43"/>
</dbReference>
<dbReference type="Gene3D" id="2.115.10.20">
    <property type="entry name" value="Glycosyl hydrolase domain, family 43"/>
    <property type="match status" value="1"/>
</dbReference>
<keyword evidence="4 5" id="KW-0326">Glycosidase</keyword>
<sequence>MGAYLFVHFKEKRTPDGEQVYFGVSQDGYHWEEVNNGHPVLWSYFGDKGVRDHTIIRTENNEFIIMATDLSLSYGMLNQYNDSWAEIGRNGSKSLVLWRSKDLINWERQELIKLGDKELGCLWAPDIIYDSIEKDYIIHWSSSYSRNNFTNKAIFYSRTIDFHSFTKPEILYNKEDSGVIDSAMYEEDGLYYLFVKSEGAPDNIILLTSKHITGPFKRMENFDQSMAHLESGVYEAPTAVKADDGRWCLFLDYYGTGAEGQGYVPFIADKLASAHFIRSESSFSFPYGFKHGTILNITNEEYKRLKNYHKKPSEY</sequence>
<dbReference type="EMBL" id="LTAO01000040">
    <property type="protein sequence ID" value="KYG25598.1"/>
    <property type="molecule type" value="Genomic_DNA"/>
</dbReference>
<dbReference type="InterPro" id="IPR050727">
    <property type="entry name" value="GH43_arabinanases"/>
</dbReference>
<evidence type="ECO:0000256" key="5">
    <source>
        <dbReference type="RuleBase" id="RU361187"/>
    </source>
</evidence>
<keyword evidence="6" id="KW-0858">Xylan degradation</keyword>
<protein>
    <submittedName>
        <fullName evidence="6">1,4-beta-xylanase</fullName>
    </submittedName>
</protein>
<dbReference type="RefSeq" id="WP_061950361.1">
    <property type="nucleotide sequence ID" value="NZ_LTAO01000040.1"/>
</dbReference>
<comment type="caution">
    <text evidence="6">The sequence shown here is derived from an EMBL/GenBank/DDBJ whole genome shotgun (WGS) entry which is preliminary data.</text>
</comment>
<dbReference type="GO" id="GO:0045493">
    <property type="term" value="P:xylan catabolic process"/>
    <property type="evidence" value="ECO:0007669"/>
    <property type="project" value="UniProtKB-KW"/>
</dbReference>
<dbReference type="Pfam" id="PF04616">
    <property type="entry name" value="Glyco_hydro_43"/>
    <property type="match status" value="1"/>
</dbReference>
<evidence type="ECO:0000256" key="2">
    <source>
        <dbReference type="ARBA" id="ARBA00009865"/>
    </source>
</evidence>
<organism evidence="6 7">
    <name type="scientific">Alkalihalobacillus trypoxylicola</name>
    <dbReference type="NCBI Taxonomy" id="519424"/>
    <lineage>
        <taxon>Bacteria</taxon>
        <taxon>Bacillati</taxon>
        <taxon>Bacillota</taxon>
        <taxon>Bacilli</taxon>
        <taxon>Bacillales</taxon>
        <taxon>Bacillaceae</taxon>
        <taxon>Alkalihalobacillus</taxon>
    </lineage>
</organism>
<dbReference type="PANTHER" id="PTHR43301">
    <property type="entry name" value="ARABINAN ENDO-1,5-ALPHA-L-ARABINOSIDASE"/>
    <property type="match status" value="1"/>
</dbReference>
<dbReference type="SUPFAM" id="SSF75005">
    <property type="entry name" value="Arabinanase/levansucrase/invertase"/>
    <property type="match status" value="1"/>
</dbReference>
<evidence type="ECO:0000313" key="6">
    <source>
        <dbReference type="EMBL" id="KYG25598.1"/>
    </source>
</evidence>
<keyword evidence="6" id="KW-0624">Polysaccharide degradation</keyword>
<keyword evidence="6" id="KW-0119">Carbohydrate metabolism</keyword>
<dbReference type="OrthoDB" id="9758923at2"/>
<dbReference type="CDD" id="cd08983">
    <property type="entry name" value="GH43_Bt3655-like"/>
    <property type="match status" value="1"/>
</dbReference>
<evidence type="ECO:0000256" key="1">
    <source>
        <dbReference type="ARBA" id="ARBA00004834"/>
    </source>
</evidence>
<comment type="similarity">
    <text evidence="2 5">Belongs to the glycosyl hydrolase 43 family.</text>
</comment>
<dbReference type="AlphaFoldDB" id="A0A162CMU2"/>
<keyword evidence="3 5" id="KW-0378">Hydrolase</keyword>
<evidence type="ECO:0000256" key="4">
    <source>
        <dbReference type="ARBA" id="ARBA00023295"/>
    </source>
</evidence>
<evidence type="ECO:0000256" key="3">
    <source>
        <dbReference type="ARBA" id="ARBA00022801"/>
    </source>
</evidence>
<dbReference type="GO" id="GO:0004553">
    <property type="term" value="F:hydrolase activity, hydrolyzing O-glycosyl compounds"/>
    <property type="evidence" value="ECO:0007669"/>
    <property type="project" value="InterPro"/>
</dbReference>
<dbReference type="STRING" id="519424.AZF04_14015"/>
<gene>
    <name evidence="6" type="ORF">AZF04_14015</name>
</gene>
<reference evidence="6" key="1">
    <citation type="submission" date="2016-02" db="EMBL/GenBank/DDBJ databases">
        <title>Genome sequence of Bacillus trypoxylicola KCTC 13244(T).</title>
        <authorList>
            <person name="Jeong H."/>
            <person name="Park S.-H."/>
            <person name="Choi S.-K."/>
        </authorList>
    </citation>
    <scope>NUCLEOTIDE SEQUENCE [LARGE SCALE GENOMIC DNA]</scope>
    <source>
        <strain evidence="6">KCTC 13244</strain>
    </source>
</reference>